<dbReference type="InterPro" id="IPR000408">
    <property type="entry name" value="Reg_chr_condens"/>
</dbReference>
<keyword evidence="2" id="KW-1185">Reference proteome</keyword>
<sequence length="233" mass="24279">MTSSDYASDSGSGTLSVGAGRRHSIGVVQSGSGVAIGRPGADELRMAGWGDVVAVAAGNVHTSPSTGRFHSVGLRKDVMVLAPVWNNNGQCNVHDWCDDVNIAGWRPAVAVITDWAARATGRRTEGACDVDVWPDFVAVAGDRSAGIYDTTAWRDGTTLATGSRQIVAVLADGRVVAAMDGSHEQCDVDGCRDVLGRGRSTHTLALRSEGTALAAWNSDDGQCDVVGRELGTR</sequence>
<accession>A0A853ESQ8</accession>
<evidence type="ECO:0000313" key="1">
    <source>
        <dbReference type="EMBL" id="NYS93497.1"/>
    </source>
</evidence>
<organism evidence="1 2">
    <name type="scientific">Sanguibacter inulinus</name>
    <dbReference type="NCBI Taxonomy" id="60922"/>
    <lineage>
        <taxon>Bacteria</taxon>
        <taxon>Bacillati</taxon>
        <taxon>Actinomycetota</taxon>
        <taxon>Actinomycetes</taxon>
        <taxon>Micrococcales</taxon>
        <taxon>Sanguibacteraceae</taxon>
        <taxon>Sanguibacter</taxon>
    </lineage>
</organism>
<reference evidence="1 2" key="1">
    <citation type="submission" date="2020-07" db="EMBL/GenBank/DDBJ databases">
        <title>MOT database genomes.</title>
        <authorList>
            <person name="Joseph S."/>
            <person name="Aduse-Opoku J."/>
            <person name="Hashim A."/>
            <person name="Wade W."/>
            <person name="Curtis M."/>
        </authorList>
    </citation>
    <scope>NUCLEOTIDE SEQUENCE [LARGE SCALE GENOMIC DNA]</scope>
    <source>
        <strain evidence="1 2">DSM 100099</strain>
    </source>
</reference>
<proteinExistence type="predicted"/>
<protein>
    <submittedName>
        <fullName evidence="1">Chromosome condensation regulator</fullName>
    </submittedName>
</protein>
<gene>
    <name evidence="1" type="ORF">HZZ10_08155</name>
</gene>
<dbReference type="AlphaFoldDB" id="A0A853ESQ8"/>
<dbReference type="PROSITE" id="PS00626">
    <property type="entry name" value="RCC1_2"/>
    <property type="match status" value="1"/>
</dbReference>
<dbReference type="Proteomes" id="UP000561011">
    <property type="component" value="Unassembled WGS sequence"/>
</dbReference>
<dbReference type="EMBL" id="JACBYE010000015">
    <property type="protein sequence ID" value="NYS93497.1"/>
    <property type="molecule type" value="Genomic_DNA"/>
</dbReference>
<comment type="caution">
    <text evidence="1">The sequence shown here is derived from an EMBL/GenBank/DDBJ whole genome shotgun (WGS) entry which is preliminary data.</text>
</comment>
<name>A0A853ESQ8_9MICO</name>
<evidence type="ECO:0000313" key="2">
    <source>
        <dbReference type="Proteomes" id="UP000561011"/>
    </source>
</evidence>